<name>A0ACB9FIM1_ARCLA</name>
<protein>
    <submittedName>
        <fullName evidence="1">Uncharacterized protein</fullName>
    </submittedName>
</protein>
<reference evidence="2" key="1">
    <citation type="journal article" date="2022" name="Mol. Ecol. Resour.">
        <title>The genomes of chicory, endive, great burdock and yacon provide insights into Asteraceae palaeo-polyploidization history and plant inulin production.</title>
        <authorList>
            <person name="Fan W."/>
            <person name="Wang S."/>
            <person name="Wang H."/>
            <person name="Wang A."/>
            <person name="Jiang F."/>
            <person name="Liu H."/>
            <person name="Zhao H."/>
            <person name="Xu D."/>
            <person name="Zhang Y."/>
        </authorList>
    </citation>
    <scope>NUCLEOTIDE SEQUENCE [LARGE SCALE GENOMIC DNA]</scope>
    <source>
        <strain evidence="2">cv. Niubang</strain>
    </source>
</reference>
<gene>
    <name evidence="1" type="ORF">L6452_01682</name>
</gene>
<accession>A0ACB9FIM1</accession>
<organism evidence="1 2">
    <name type="scientific">Arctium lappa</name>
    <name type="common">Greater burdock</name>
    <name type="synonym">Lappa major</name>
    <dbReference type="NCBI Taxonomy" id="4217"/>
    <lineage>
        <taxon>Eukaryota</taxon>
        <taxon>Viridiplantae</taxon>
        <taxon>Streptophyta</taxon>
        <taxon>Embryophyta</taxon>
        <taxon>Tracheophyta</taxon>
        <taxon>Spermatophyta</taxon>
        <taxon>Magnoliopsida</taxon>
        <taxon>eudicotyledons</taxon>
        <taxon>Gunneridae</taxon>
        <taxon>Pentapetalae</taxon>
        <taxon>asterids</taxon>
        <taxon>campanulids</taxon>
        <taxon>Asterales</taxon>
        <taxon>Asteraceae</taxon>
        <taxon>Carduoideae</taxon>
        <taxon>Cardueae</taxon>
        <taxon>Arctiinae</taxon>
        <taxon>Arctium</taxon>
    </lineage>
</organism>
<evidence type="ECO:0000313" key="2">
    <source>
        <dbReference type="Proteomes" id="UP001055879"/>
    </source>
</evidence>
<evidence type="ECO:0000313" key="1">
    <source>
        <dbReference type="EMBL" id="KAI3770546.1"/>
    </source>
</evidence>
<reference evidence="1 2" key="2">
    <citation type="journal article" date="2022" name="Mol. Ecol. Resour.">
        <title>The genomes of chicory, endive, great burdock and yacon provide insights into Asteraceae paleo-polyploidization history and plant inulin production.</title>
        <authorList>
            <person name="Fan W."/>
            <person name="Wang S."/>
            <person name="Wang H."/>
            <person name="Wang A."/>
            <person name="Jiang F."/>
            <person name="Liu H."/>
            <person name="Zhao H."/>
            <person name="Xu D."/>
            <person name="Zhang Y."/>
        </authorList>
    </citation>
    <scope>NUCLEOTIDE SEQUENCE [LARGE SCALE GENOMIC DNA]</scope>
    <source>
        <strain evidence="2">cv. Niubang</strain>
    </source>
</reference>
<dbReference type="Proteomes" id="UP001055879">
    <property type="component" value="Linkage Group LG01"/>
</dbReference>
<keyword evidence="2" id="KW-1185">Reference proteome</keyword>
<proteinExistence type="predicted"/>
<sequence length="281" mass="31913">MTVDPIALMSSQLAEQALTESAYDGSTDDDGEALEKAMILLTQHYQKRFKHRSGSNNLRFTFGSKKVEPGAPSKTHTPNYEPPKVVEQKKDEKKVMNCFNCGKPRHITKECRVKVVKDVAFYRKKLALAEIKESGTILLGEEEYWMDHSNNEAENEETAAMCFIGDDKSDDEEDDTSSDGSEVISEVNYDFFLSQMNVFITALHDLRSKFTSEKLENQEKSVLIDKLQISLKDEKSILIDTKEEFQKNLNDLELSNQTYRDSLTGLTSSNQNLSDKIIVLE</sequence>
<comment type="caution">
    <text evidence="1">The sequence shown here is derived from an EMBL/GenBank/DDBJ whole genome shotgun (WGS) entry which is preliminary data.</text>
</comment>
<dbReference type="EMBL" id="CM042047">
    <property type="protein sequence ID" value="KAI3770546.1"/>
    <property type="molecule type" value="Genomic_DNA"/>
</dbReference>